<dbReference type="InterPro" id="IPR002035">
    <property type="entry name" value="VWF_A"/>
</dbReference>
<keyword evidence="5" id="KW-1185">Reference proteome</keyword>
<dbReference type="SMART" id="SM00327">
    <property type="entry name" value="VWA"/>
    <property type="match status" value="1"/>
</dbReference>
<dbReference type="Gene3D" id="3.40.50.410">
    <property type="entry name" value="von Willebrand factor, type A domain"/>
    <property type="match status" value="1"/>
</dbReference>
<keyword evidence="2" id="KW-1133">Transmembrane helix</keyword>
<gene>
    <name evidence="4" type="ORF">HDA32_004274</name>
</gene>
<evidence type="ECO:0000313" key="5">
    <source>
        <dbReference type="Proteomes" id="UP000589036"/>
    </source>
</evidence>
<sequence>MTTGRHRTPERARAALTSPIGVTAAVVGLIAVLSVAAPLGARYLGCGETAYLRVASSLSIAPVLQRAADEFNDQEHDYSGTCVYAQATEAGPHLIMTRLSGGPAGESTTTPDVWVPESSAWVELARISETGARTIETSPRSLAGSPVVLAAPEGAEGIPGATEASWELVLPGGREPDRPLVMVDPNRGADGMVAMYAVRRELGTGDEADAAMTEFVRDVQLDTAFGAIEPAGVYSGPVEAAPVTVLPEQAVWLYNSRGPETPLEALYPIEGTVSLDYPFVSTSDDPRMRSAADDLYEILERPAYREHLRELGFREPDGTASPTVADGEGIVASPPETGDDLTGDALLASVEDWNRLSMPTRALVLADVSDAMSTDLNGGPTRLEVAVEAAELGLSLFPDNTDLGLWLLSSRLGESGRSEAEPLAPLGGTGDEADTTRREELREIAAGIEVEGGESRLYDGVLAAYREMRDSYHEDKINSVILLTAGRDGGSSDISHEELVAELQDGFDPDRPVTMFIIAFGDQPDRAELSEVAAATSGTLYVTDDPAEIGDIFLGSVSRRLCVPDCDN</sequence>
<feature type="domain" description="VWFA" evidence="3">
    <location>
        <begin position="361"/>
        <end position="557"/>
    </location>
</feature>
<dbReference type="EMBL" id="JACCCC010000001">
    <property type="protein sequence ID" value="NYE49154.1"/>
    <property type="molecule type" value="Genomic_DNA"/>
</dbReference>
<comment type="caution">
    <text evidence="4">The sequence shown here is derived from an EMBL/GenBank/DDBJ whole genome shotgun (WGS) entry which is preliminary data.</text>
</comment>
<evidence type="ECO:0000256" key="2">
    <source>
        <dbReference type="SAM" id="Phobius"/>
    </source>
</evidence>
<evidence type="ECO:0000313" key="4">
    <source>
        <dbReference type="EMBL" id="NYE49154.1"/>
    </source>
</evidence>
<dbReference type="Pfam" id="PF13531">
    <property type="entry name" value="SBP_bac_11"/>
    <property type="match status" value="1"/>
</dbReference>
<keyword evidence="2" id="KW-0472">Membrane</keyword>
<organism evidence="4 5">
    <name type="scientific">Spinactinospora alkalitolerans</name>
    <dbReference type="NCBI Taxonomy" id="687207"/>
    <lineage>
        <taxon>Bacteria</taxon>
        <taxon>Bacillati</taxon>
        <taxon>Actinomycetota</taxon>
        <taxon>Actinomycetes</taxon>
        <taxon>Streptosporangiales</taxon>
        <taxon>Nocardiopsidaceae</taxon>
        <taxon>Spinactinospora</taxon>
    </lineage>
</organism>
<reference evidence="4 5" key="1">
    <citation type="submission" date="2020-07" db="EMBL/GenBank/DDBJ databases">
        <title>Sequencing the genomes of 1000 actinobacteria strains.</title>
        <authorList>
            <person name="Klenk H.-P."/>
        </authorList>
    </citation>
    <scope>NUCLEOTIDE SEQUENCE [LARGE SCALE GENOMIC DNA]</scope>
    <source>
        <strain evidence="4 5">CXB654</strain>
    </source>
</reference>
<evidence type="ECO:0000259" key="3">
    <source>
        <dbReference type="PROSITE" id="PS50234"/>
    </source>
</evidence>
<dbReference type="SUPFAM" id="SSF53300">
    <property type="entry name" value="vWA-like"/>
    <property type="match status" value="1"/>
</dbReference>
<keyword evidence="2" id="KW-0812">Transmembrane</keyword>
<feature type="region of interest" description="Disordered" evidence="1">
    <location>
        <begin position="417"/>
        <end position="436"/>
    </location>
</feature>
<accession>A0A852U4Y9</accession>
<evidence type="ECO:0000256" key="1">
    <source>
        <dbReference type="SAM" id="MobiDB-lite"/>
    </source>
</evidence>
<dbReference type="AlphaFoldDB" id="A0A852U4Y9"/>
<protein>
    <recommendedName>
        <fullName evidence="3">VWFA domain-containing protein</fullName>
    </recommendedName>
</protein>
<dbReference type="InterPro" id="IPR036465">
    <property type="entry name" value="vWFA_dom_sf"/>
</dbReference>
<dbReference type="RefSeq" id="WP_179644870.1">
    <property type="nucleotide sequence ID" value="NZ_BAAAYY010000031.1"/>
</dbReference>
<name>A0A852U4Y9_9ACTN</name>
<dbReference type="PROSITE" id="PS50234">
    <property type="entry name" value="VWFA"/>
    <property type="match status" value="1"/>
</dbReference>
<feature type="transmembrane region" description="Helical" evidence="2">
    <location>
        <begin position="20"/>
        <end position="41"/>
    </location>
</feature>
<dbReference type="Proteomes" id="UP000589036">
    <property type="component" value="Unassembled WGS sequence"/>
</dbReference>
<proteinExistence type="predicted"/>